<dbReference type="AlphaFoldDB" id="A0A4V4HEF4"/>
<dbReference type="PANTHER" id="PTHR42791">
    <property type="entry name" value="GNAT FAMILY ACETYLTRANSFERASE"/>
    <property type="match status" value="1"/>
</dbReference>
<dbReference type="SUPFAM" id="SSF55729">
    <property type="entry name" value="Acyl-CoA N-acyltransferases (Nat)"/>
    <property type="match status" value="1"/>
</dbReference>
<dbReference type="InterPro" id="IPR016181">
    <property type="entry name" value="Acyl_CoA_acyltransferase"/>
</dbReference>
<gene>
    <name evidence="1" type="ORF">K435DRAFT_968425</name>
</gene>
<protein>
    <recommendedName>
        <fullName evidence="3">N-acetyltransferase domain-containing protein</fullName>
    </recommendedName>
</protein>
<dbReference type="InterPro" id="IPR052523">
    <property type="entry name" value="Trichothecene_AcTrans"/>
</dbReference>
<evidence type="ECO:0008006" key="3">
    <source>
        <dbReference type="Google" id="ProtNLM"/>
    </source>
</evidence>
<evidence type="ECO:0000313" key="2">
    <source>
        <dbReference type="Proteomes" id="UP000297245"/>
    </source>
</evidence>
<dbReference type="EMBL" id="ML179321">
    <property type="protein sequence ID" value="THU90915.1"/>
    <property type="molecule type" value="Genomic_DNA"/>
</dbReference>
<reference evidence="1 2" key="1">
    <citation type="journal article" date="2019" name="Nat. Ecol. Evol.">
        <title>Megaphylogeny resolves global patterns of mushroom evolution.</title>
        <authorList>
            <person name="Varga T."/>
            <person name="Krizsan K."/>
            <person name="Foldi C."/>
            <person name="Dima B."/>
            <person name="Sanchez-Garcia M."/>
            <person name="Sanchez-Ramirez S."/>
            <person name="Szollosi G.J."/>
            <person name="Szarkandi J.G."/>
            <person name="Papp V."/>
            <person name="Albert L."/>
            <person name="Andreopoulos W."/>
            <person name="Angelini C."/>
            <person name="Antonin V."/>
            <person name="Barry K.W."/>
            <person name="Bougher N.L."/>
            <person name="Buchanan P."/>
            <person name="Buyck B."/>
            <person name="Bense V."/>
            <person name="Catcheside P."/>
            <person name="Chovatia M."/>
            <person name="Cooper J."/>
            <person name="Damon W."/>
            <person name="Desjardin D."/>
            <person name="Finy P."/>
            <person name="Geml J."/>
            <person name="Haridas S."/>
            <person name="Hughes K."/>
            <person name="Justo A."/>
            <person name="Karasinski D."/>
            <person name="Kautmanova I."/>
            <person name="Kiss B."/>
            <person name="Kocsube S."/>
            <person name="Kotiranta H."/>
            <person name="LaButti K.M."/>
            <person name="Lechner B.E."/>
            <person name="Liimatainen K."/>
            <person name="Lipzen A."/>
            <person name="Lukacs Z."/>
            <person name="Mihaltcheva S."/>
            <person name="Morgado L.N."/>
            <person name="Niskanen T."/>
            <person name="Noordeloos M.E."/>
            <person name="Ohm R.A."/>
            <person name="Ortiz-Santana B."/>
            <person name="Ovrebo C."/>
            <person name="Racz N."/>
            <person name="Riley R."/>
            <person name="Savchenko A."/>
            <person name="Shiryaev A."/>
            <person name="Soop K."/>
            <person name="Spirin V."/>
            <person name="Szebenyi C."/>
            <person name="Tomsovsky M."/>
            <person name="Tulloss R.E."/>
            <person name="Uehling J."/>
            <person name="Grigoriev I.V."/>
            <person name="Vagvolgyi C."/>
            <person name="Papp T."/>
            <person name="Martin F.M."/>
            <person name="Miettinen O."/>
            <person name="Hibbett D.S."/>
            <person name="Nagy L.G."/>
        </authorList>
    </citation>
    <scope>NUCLEOTIDE SEQUENCE [LARGE SCALE GENOMIC DNA]</scope>
    <source>
        <strain evidence="1 2">CBS 962.96</strain>
    </source>
</reference>
<evidence type="ECO:0000313" key="1">
    <source>
        <dbReference type="EMBL" id="THU90915.1"/>
    </source>
</evidence>
<proteinExistence type="predicted"/>
<organism evidence="1 2">
    <name type="scientific">Dendrothele bispora (strain CBS 962.96)</name>
    <dbReference type="NCBI Taxonomy" id="1314807"/>
    <lineage>
        <taxon>Eukaryota</taxon>
        <taxon>Fungi</taxon>
        <taxon>Dikarya</taxon>
        <taxon>Basidiomycota</taxon>
        <taxon>Agaricomycotina</taxon>
        <taxon>Agaricomycetes</taxon>
        <taxon>Agaricomycetidae</taxon>
        <taxon>Agaricales</taxon>
        <taxon>Agaricales incertae sedis</taxon>
        <taxon>Dendrothele</taxon>
    </lineage>
</organism>
<accession>A0A4V4HEF4</accession>
<name>A0A4V4HEF4_DENBC</name>
<keyword evidence="2" id="KW-1185">Reference proteome</keyword>
<sequence length="253" mass="28017">MDQTSPNQISPLDHNLALSQSRKYSFSVREITEGELEEVCRIAAQAFLDDAITNFFAGLEEFPNSLSTPGGLRIHHIYSFVVKSCFYIGGRVVVVTASDATTLAKNKSGEKIAGVACWAPPGKRMNVFNIPLTIRCGGLKVLKEVGMSGFKRIILEFMSLTEKTHSKTFRNSLYPGSEVRRKQEKLTPNDAWYLALVMTVKEFEGNGCLSLLMREAYGHAHSLGSTAPFMLESSTPRSRDRYGHLGFEAAPED</sequence>
<dbReference type="Proteomes" id="UP000297245">
    <property type="component" value="Unassembled WGS sequence"/>
</dbReference>
<dbReference type="Gene3D" id="3.40.630.30">
    <property type="match status" value="1"/>
</dbReference>
<dbReference type="OrthoDB" id="544277at2759"/>
<dbReference type="PANTHER" id="PTHR42791:SF1">
    <property type="entry name" value="N-ACETYLTRANSFERASE DOMAIN-CONTAINING PROTEIN"/>
    <property type="match status" value="1"/>
</dbReference>